<protein>
    <submittedName>
        <fullName evidence="2">Uncharacterized protein</fullName>
    </submittedName>
</protein>
<reference evidence="2" key="1">
    <citation type="journal article" date="2020" name="Stud. Mycol.">
        <title>101 Dothideomycetes genomes: a test case for predicting lifestyles and emergence of pathogens.</title>
        <authorList>
            <person name="Haridas S."/>
            <person name="Albert R."/>
            <person name="Binder M."/>
            <person name="Bloem J."/>
            <person name="Labutti K."/>
            <person name="Salamov A."/>
            <person name="Andreopoulos B."/>
            <person name="Baker S."/>
            <person name="Barry K."/>
            <person name="Bills G."/>
            <person name="Bluhm B."/>
            <person name="Cannon C."/>
            <person name="Castanera R."/>
            <person name="Culley D."/>
            <person name="Daum C."/>
            <person name="Ezra D."/>
            <person name="Gonzalez J."/>
            <person name="Henrissat B."/>
            <person name="Kuo A."/>
            <person name="Liang C."/>
            <person name="Lipzen A."/>
            <person name="Lutzoni F."/>
            <person name="Magnuson J."/>
            <person name="Mondo S."/>
            <person name="Nolan M."/>
            <person name="Ohm R."/>
            <person name="Pangilinan J."/>
            <person name="Park H.-J."/>
            <person name="Ramirez L."/>
            <person name="Alfaro M."/>
            <person name="Sun H."/>
            <person name="Tritt A."/>
            <person name="Yoshinaga Y."/>
            <person name="Zwiers L.-H."/>
            <person name="Turgeon B."/>
            <person name="Goodwin S."/>
            <person name="Spatafora J."/>
            <person name="Crous P."/>
            <person name="Grigoriev I."/>
        </authorList>
    </citation>
    <scope>NUCLEOTIDE SEQUENCE</scope>
    <source>
        <strain evidence="2">HMLAC05119</strain>
    </source>
</reference>
<organism evidence="2 3">
    <name type="scientific">Ampelomyces quisqualis</name>
    <name type="common">Powdery mildew agent</name>
    <dbReference type="NCBI Taxonomy" id="50730"/>
    <lineage>
        <taxon>Eukaryota</taxon>
        <taxon>Fungi</taxon>
        <taxon>Dikarya</taxon>
        <taxon>Ascomycota</taxon>
        <taxon>Pezizomycotina</taxon>
        <taxon>Dothideomycetes</taxon>
        <taxon>Pleosporomycetidae</taxon>
        <taxon>Pleosporales</taxon>
        <taxon>Pleosporineae</taxon>
        <taxon>Phaeosphaeriaceae</taxon>
        <taxon>Ampelomyces</taxon>
    </lineage>
</organism>
<feature type="region of interest" description="Disordered" evidence="1">
    <location>
        <begin position="38"/>
        <end position="59"/>
    </location>
</feature>
<evidence type="ECO:0000313" key="2">
    <source>
        <dbReference type="EMBL" id="KAF1916101.1"/>
    </source>
</evidence>
<dbReference type="Proteomes" id="UP000800096">
    <property type="component" value="Unassembled WGS sequence"/>
</dbReference>
<dbReference type="EMBL" id="ML979135">
    <property type="protein sequence ID" value="KAF1916101.1"/>
    <property type="molecule type" value="Genomic_DNA"/>
</dbReference>
<proteinExistence type="predicted"/>
<sequence length="409" mass="45025">MPAAYHLDSTTATSPILKLTGSMTDSEDARYSTLLQPPASGAVARPTSSSPSQLASAHCTTVKTRETLSSSSRYDEIPHSKIARKRNPNAQSDVEAAIHLSDDEPVDQIVSKKSRTLKAATLAIEAPTERSRLLDHTILQSLGDIELFISLFEKEGSVPKQYRILEIHLDASKPDEYADYRIAMALNLLHPRLDGTNPHSYQAMKLVMKGKFLYTRYSYKLASPAVSKQASLLLKKLALGKLSQAEQSSLEYKVNSTEKTVAKALLGIRGLGKVCFAGGGRVEGLFAQVLRDTVVRVPLTGIVEPAPDTTPAHTIGLFREGMIDSSIYQAALRGTPDHPGFDLQPRKRVNSRRSNSATLDDDRDKRQDMANLKPMNTVDINNHKSDWSNWFAWKGLTDDGLTVELGWKI</sequence>
<feature type="region of interest" description="Disordered" evidence="1">
    <location>
        <begin position="337"/>
        <end position="367"/>
    </location>
</feature>
<evidence type="ECO:0000313" key="3">
    <source>
        <dbReference type="Proteomes" id="UP000800096"/>
    </source>
</evidence>
<accession>A0A6A5QK53</accession>
<gene>
    <name evidence="2" type="ORF">BDU57DRAFT_216866</name>
</gene>
<dbReference type="OrthoDB" id="3784540at2759"/>
<feature type="compositionally biased region" description="Polar residues" evidence="1">
    <location>
        <begin position="46"/>
        <end position="59"/>
    </location>
</feature>
<name>A0A6A5QK53_AMPQU</name>
<keyword evidence="3" id="KW-1185">Reference proteome</keyword>
<evidence type="ECO:0000256" key="1">
    <source>
        <dbReference type="SAM" id="MobiDB-lite"/>
    </source>
</evidence>
<dbReference type="AlphaFoldDB" id="A0A6A5QK53"/>